<feature type="region of interest" description="Disordered" evidence="6">
    <location>
        <begin position="217"/>
        <end position="239"/>
    </location>
</feature>
<evidence type="ECO:0000313" key="10">
    <source>
        <dbReference type="Proteomes" id="UP000676506"/>
    </source>
</evidence>
<dbReference type="RefSeq" id="WP_211428639.1">
    <property type="nucleotide sequence ID" value="NZ_CP072648.1"/>
</dbReference>
<evidence type="ECO:0000256" key="2">
    <source>
        <dbReference type="ARBA" id="ARBA00022475"/>
    </source>
</evidence>
<feature type="transmembrane region" description="Helical" evidence="7">
    <location>
        <begin position="288"/>
        <end position="315"/>
    </location>
</feature>
<dbReference type="InterPro" id="IPR051791">
    <property type="entry name" value="Pra-immunoreactive"/>
</dbReference>
<dbReference type="EMBL" id="CP072648">
    <property type="protein sequence ID" value="QUW02748.1"/>
    <property type="molecule type" value="Genomic_DNA"/>
</dbReference>
<dbReference type="PANTHER" id="PTHR36115">
    <property type="entry name" value="PROLINE-RICH ANTIGEN HOMOLOG-RELATED"/>
    <property type="match status" value="1"/>
</dbReference>
<dbReference type="PANTHER" id="PTHR36115:SF10">
    <property type="entry name" value="RDD DOMAIN-CONTAINING PROTEIN"/>
    <property type="match status" value="1"/>
</dbReference>
<comment type="subcellular location">
    <subcellularLocation>
        <location evidence="1">Cell membrane</location>
        <topology evidence="1">Multi-pass membrane protein</topology>
    </subcellularLocation>
</comment>
<feature type="compositionally biased region" description="Low complexity" evidence="6">
    <location>
        <begin position="217"/>
        <end position="226"/>
    </location>
</feature>
<keyword evidence="3 7" id="KW-0812">Transmembrane</keyword>
<dbReference type="Pfam" id="PF06271">
    <property type="entry name" value="RDD"/>
    <property type="match status" value="1"/>
</dbReference>
<evidence type="ECO:0000256" key="5">
    <source>
        <dbReference type="ARBA" id="ARBA00023136"/>
    </source>
</evidence>
<feature type="transmembrane region" description="Helical" evidence="7">
    <location>
        <begin position="336"/>
        <end position="359"/>
    </location>
</feature>
<keyword evidence="5 7" id="KW-0472">Membrane</keyword>
<feature type="compositionally biased region" description="Pro residues" evidence="6">
    <location>
        <begin position="227"/>
        <end position="238"/>
    </location>
</feature>
<keyword evidence="2" id="KW-1003">Cell membrane</keyword>
<gene>
    <name evidence="9" type="ORF">J8C06_10475</name>
</gene>
<feature type="region of interest" description="Disordered" evidence="6">
    <location>
        <begin position="85"/>
        <end position="135"/>
    </location>
</feature>
<keyword evidence="4 7" id="KW-1133">Transmembrane helix</keyword>
<feature type="domain" description="RDD" evidence="8">
    <location>
        <begin position="247"/>
        <end position="367"/>
    </location>
</feature>
<reference evidence="9 10" key="1">
    <citation type="submission" date="2021-03" db="EMBL/GenBank/DDBJ databases">
        <title>Genomic and phenotypic characterization of Chloracidobacterium isolates provides evidence for multiple species.</title>
        <authorList>
            <person name="Saini M.K."/>
            <person name="Costas A.M.G."/>
            <person name="Tank M."/>
            <person name="Bryant D.A."/>
        </authorList>
    </citation>
    <scope>NUCLEOTIDE SEQUENCE [LARGE SCALE GENOMIC DNA]</scope>
    <source>
        <strain evidence="9 10">BV2-C</strain>
    </source>
</reference>
<feature type="region of interest" description="Disordered" evidence="6">
    <location>
        <begin position="148"/>
        <end position="169"/>
    </location>
</feature>
<keyword evidence="10" id="KW-1185">Reference proteome</keyword>
<evidence type="ECO:0000259" key="8">
    <source>
        <dbReference type="Pfam" id="PF06271"/>
    </source>
</evidence>
<feature type="compositionally biased region" description="Pro residues" evidence="6">
    <location>
        <begin position="106"/>
        <end position="121"/>
    </location>
</feature>
<evidence type="ECO:0000256" key="7">
    <source>
        <dbReference type="SAM" id="Phobius"/>
    </source>
</evidence>
<accession>A0ABX8B758</accession>
<proteinExistence type="predicted"/>
<evidence type="ECO:0000256" key="1">
    <source>
        <dbReference type="ARBA" id="ARBA00004651"/>
    </source>
</evidence>
<dbReference type="InterPro" id="IPR010432">
    <property type="entry name" value="RDD"/>
</dbReference>
<evidence type="ECO:0000256" key="4">
    <source>
        <dbReference type="ARBA" id="ARBA00022989"/>
    </source>
</evidence>
<organism evidence="9 10">
    <name type="scientific">Chloracidobacterium validum</name>
    <dbReference type="NCBI Taxonomy" id="2821543"/>
    <lineage>
        <taxon>Bacteria</taxon>
        <taxon>Pseudomonadati</taxon>
        <taxon>Acidobacteriota</taxon>
        <taxon>Terriglobia</taxon>
        <taxon>Terriglobales</taxon>
        <taxon>Acidobacteriaceae</taxon>
        <taxon>Chloracidobacterium</taxon>
    </lineage>
</organism>
<feature type="transmembrane region" description="Helical" evidence="7">
    <location>
        <begin position="253"/>
        <end position="282"/>
    </location>
</feature>
<dbReference type="Proteomes" id="UP000676506">
    <property type="component" value="Chromosome 1"/>
</dbReference>
<evidence type="ECO:0000313" key="9">
    <source>
        <dbReference type="EMBL" id="QUW02748.1"/>
    </source>
</evidence>
<sequence length="388" mass="41767">MICALCGYIQADTERVCRRCGHIVPVRKPTALARMESNLPPTNTEVTGAGGPFPREVQSAATVPAWRAELSARVRQVKARRMMESELEAARRDQLGSASRQVETETPPPHGIEAPPEPPPTEAGQPDSTPPLDDLEAVENPLVRGALRRVRRAAESPRPPLSFPPRRMSAATPDLLTLDAPTATATSSAAPPVDISEIASELDAALGDFDLLADQPATEAPSETRPAPTPPPPSPPTPTRLLRRIRPLVRERVLAGVIDAAVVALSCLPLLCVVIMTGTVLIHPSVAAIVACAAVLIAGMYAFGTVTVAGQTFGMMYMGLRVVSIYEDHELHPVQALLRALGYGLSLLPLGAGFLWVLIDRDQRGWHEYLSATQLVREWYVETLPDQD</sequence>
<protein>
    <submittedName>
        <fullName evidence="9">RDD family protein</fullName>
    </submittedName>
</protein>
<feature type="compositionally biased region" description="Basic and acidic residues" evidence="6">
    <location>
        <begin position="85"/>
        <end position="94"/>
    </location>
</feature>
<name>A0ABX8B758_9BACT</name>
<evidence type="ECO:0000256" key="3">
    <source>
        <dbReference type="ARBA" id="ARBA00022692"/>
    </source>
</evidence>
<evidence type="ECO:0000256" key="6">
    <source>
        <dbReference type="SAM" id="MobiDB-lite"/>
    </source>
</evidence>